<evidence type="ECO:0000313" key="1">
    <source>
        <dbReference type="EMBL" id="OYR30098.1"/>
    </source>
</evidence>
<name>A0A256GSZ3_9HYPH</name>
<comment type="caution">
    <text evidence="1">The sequence shown here is derived from an EMBL/GenBank/DDBJ whole genome shotgun (WGS) entry which is preliminary data.</text>
</comment>
<evidence type="ECO:0000313" key="2">
    <source>
        <dbReference type="Proteomes" id="UP000216188"/>
    </source>
</evidence>
<dbReference type="Proteomes" id="UP000216188">
    <property type="component" value="Unassembled WGS sequence"/>
</dbReference>
<dbReference type="AlphaFoldDB" id="A0A256GSZ3"/>
<accession>A0A256GSZ3</accession>
<sequence length="40" mass="4457">MVLNVIQMGHIVAVDNLPSPCYRSPQETVLSARMDEKGTR</sequence>
<protein>
    <submittedName>
        <fullName evidence="1">Uncharacterized protein</fullName>
    </submittedName>
</protein>
<gene>
    <name evidence="1" type="ORF">CEV34_0396</name>
</gene>
<dbReference type="EMBL" id="NNRM01000006">
    <property type="protein sequence ID" value="OYR30098.1"/>
    <property type="molecule type" value="Genomic_DNA"/>
</dbReference>
<reference evidence="1 2" key="1">
    <citation type="submission" date="2017-07" db="EMBL/GenBank/DDBJ databases">
        <title>Phylogenetic study on the rhizospheric bacterium Ochrobactrum sp. A44.</title>
        <authorList>
            <person name="Krzyzanowska D.M."/>
            <person name="Ossowicki A."/>
            <person name="Rajewska M."/>
            <person name="Maciag T."/>
            <person name="Kaczynski Z."/>
            <person name="Czerwicka M."/>
            <person name="Jafra S."/>
        </authorList>
    </citation>
    <scope>NUCLEOTIDE SEQUENCE [LARGE SCALE GENOMIC DNA]</scope>
    <source>
        <strain evidence="1 2">CCUG 30717</strain>
    </source>
</reference>
<proteinExistence type="predicted"/>
<organism evidence="1 2">
    <name type="scientific">Brucella pseudogrignonensis</name>
    <dbReference type="NCBI Taxonomy" id="419475"/>
    <lineage>
        <taxon>Bacteria</taxon>
        <taxon>Pseudomonadati</taxon>
        <taxon>Pseudomonadota</taxon>
        <taxon>Alphaproteobacteria</taxon>
        <taxon>Hyphomicrobiales</taxon>
        <taxon>Brucellaceae</taxon>
        <taxon>Brucella/Ochrobactrum group</taxon>
        <taxon>Brucella</taxon>
    </lineage>
</organism>
<keyword evidence="2" id="KW-1185">Reference proteome</keyword>